<evidence type="ECO:0000256" key="4">
    <source>
        <dbReference type="ARBA" id="ARBA00022989"/>
    </source>
</evidence>
<dbReference type="InterPro" id="IPR003856">
    <property type="entry name" value="LPS_length_determ_N"/>
</dbReference>
<dbReference type="GO" id="GO:0004713">
    <property type="term" value="F:protein tyrosine kinase activity"/>
    <property type="evidence" value="ECO:0007669"/>
    <property type="project" value="TreeGrafter"/>
</dbReference>
<evidence type="ECO:0000256" key="5">
    <source>
        <dbReference type="ARBA" id="ARBA00023136"/>
    </source>
</evidence>
<name>A0A1G8EWS3_9VIBR</name>
<evidence type="ECO:0000259" key="7">
    <source>
        <dbReference type="Pfam" id="PF02706"/>
    </source>
</evidence>
<organism evidence="8 9">
    <name type="scientific">Vibrio xiamenensis</name>
    <dbReference type="NCBI Taxonomy" id="861298"/>
    <lineage>
        <taxon>Bacteria</taxon>
        <taxon>Pseudomonadati</taxon>
        <taxon>Pseudomonadota</taxon>
        <taxon>Gammaproteobacteria</taxon>
        <taxon>Vibrionales</taxon>
        <taxon>Vibrionaceae</taxon>
        <taxon>Vibrio</taxon>
    </lineage>
</organism>
<dbReference type="AlphaFoldDB" id="A0A1G8EWS3"/>
<evidence type="ECO:0000256" key="2">
    <source>
        <dbReference type="ARBA" id="ARBA00022475"/>
    </source>
</evidence>
<reference evidence="8 9" key="1">
    <citation type="submission" date="2016-10" db="EMBL/GenBank/DDBJ databases">
        <authorList>
            <person name="de Groot N.N."/>
        </authorList>
    </citation>
    <scope>NUCLEOTIDE SEQUENCE [LARGE SCALE GENOMIC DNA]</scope>
    <source>
        <strain evidence="8 9">CGMCC 1.10228</strain>
    </source>
</reference>
<dbReference type="STRING" id="861298.SAMN04488136_12720"/>
<feature type="transmembrane region" description="Helical" evidence="6">
    <location>
        <begin position="34"/>
        <end position="53"/>
    </location>
</feature>
<keyword evidence="3 6" id="KW-0812">Transmembrane</keyword>
<evidence type="ECO:0000256" key="1">
    <source>
        <dbReference type="ARBA" id="ARBA00004651"/>
    </source>
</evidence>
<accession>A0A1G8EWS3</accession>
<dbReference type="InterPro" id="IPR050445">
    <property type="entry name" value="Bact_polysacc_biosynth/exp"/>
</dbReference>
<dbReference type="Proteomes" id="UP000198854">
    <property type="component" value="Unassembled WGS sequence"/>
</dbReference>
<evidence type="ECO:0000256" key="3">
    <source>
        <dbReference type="ARBA" id="ARBA00022692"/>
    </source>
</evidence>
<dbReference type="Gene3D" id="3.30.1890.10">
    <property type="entry name" value="FepE-like"/>
    <property type="match status" value="1"/>
</dbReference>
<proteinExistence type="predicted"/>
<keyword evidence="5 6" id="KW-0472">Membrane</keyword>
<dbReference type="Gene3D" id="1.10.287.210">
    <property type="match status" value="1"/>
</dbReference>
<evidence type="ECO:0000256" key="6">
    <source>
        <dbReference type="SAM" id="Phobius"/>
    </source>
</evidence>
<sequence length="373" mass="42006">MVNSNPTNFNQNMAQSRDEIDLKELVSALWAGKLSIVIFTLLGAACAISYALLAQQWWSSHALISSPLPQDIAAYREQVKQFQPVFDVYQDDGTVLVSTELDALVNPNVLFQRFISAFNSNNNKSDFLDTSVQFQTFKVALEQQGLDEDSLKDSLRSLYAEWFQRISATLSEPNIPSSPYRLSLQSTTKTSSYELLIDYLDLIQAHQNADALNNLESLVQAKKKELIQQKNILETQAKGELEVEAERAKYALEIAKAAQVHRPILSGNNKDELFDIDLGTKALDEKVKVLKSVKNLSVVEPRLEQINAKLKMLDALKVDRNVRFQTYKLLEDVEQPISRDKPKRALVAVLGTFFGAMFGVGIVLIRFAFRKES</sequence>
<feature type="transmembrane region" description="Helical" evidence="6">
    <location>
        <begin position="345"/>
        <end position="369"/>
    </location>
</feature>
<comment type="subcellular location">
    <subcellularLocation>
        <location evidence="1">Cell membrane</location>
        <topology evidence="1">Multi-pass membrane protein</topology>
    </subcellularLocation>
</comment>
<dbReference type="PANTHER" id="PTHR32309:SF13">
    <property type="entry name" value="FERRIC ENTEROBACTIN TRANSPORT PROTEIN FEPE"/>
    <property type="match status" value="1"/>
</dbReference>
<dbReference type="EMBL" id="FNDD01000027">
    <property type="protein sequence ID" value="SDH74356.1"/>
    <property type="molecule type" value="Genomic_DNA"/>
</dbReference>
<dbReference type="GO" id="GO:0005886">
    <property type="term" value="C:plasma membrane"/>
    <property type="evidence" value="ECO:0007669"/>
    <property type="project" value="UniProtKB-SubCell"/>
</dbReference>
<dbReference type="SUPFAM" id="SSF160355">
    <property type="entry name" value="Bacterial polysaccharide co-polymerase-like"/>
    <property type="match status" value="1"/>
</dbReference>
<evidence type="ECO:0000313" key="8">
    <source>
        <dbReference type="EMBL" id="SDH74356.1"/>
    </source>
</evidence>
<keyword evidence="4 6" id="KW-1133">Transmembrane helix</keyword>
<feature type="domain" description="Polysaccharide chain length determinant N-terminal" evidence="7">
    <location>
        <begin position="18"/>
        <end position="101"/>
    </location>
</feature>
<gene>
    <name evidence="8" type="ORF">SAMN04488136_12720</name>
</gene>
<protein>
    <submittedName>
        <fullName evidence="8">LPS O-antigen chain length determinant protein, WzzB/FepE family</fullName>
    </submittedName>
</protein>
<dbReference type="PANTHER" id="PTHR32309">
    <property type="entry name" value="TYROSINE-PROTEIN KINASE"/>
    <property type="match status" value="1"/>
</dbReference>
<keyword evidence="9" id="KW-1185">Reference proteome</keyword>
<dbReference type="Pfam" id="PF02706">
    <property type="entry name" value="Wzz"/>
    <property type="match status" value="1"/>
</dbReference>
<keyword evidence="2" id="KW-1003">Cell membrane</keyword>
<evidence type="ECO:0000313" key="9">
    <source>
        <dbReference type="Proteomes" id="UP000198854"/>
    </source>
</evidence>